<keyword evidence="2 8" id="KW-0479">Metal-binding</keyword>
<comment type="cofactor">
    <cofactor evidence="8">
        <name>a divalent metal cation</name>
        <dbReference type="ChEBI" id="CHEBI:60240"/>
    </cofactor>
    <text evidence="8">Binds 1 divalent metal cation per subunit.</text>
</comment>
<dbReference type="Gene3D" id="2.30.40.10">
    <property type="entry name" value="Urease, subunit C, domain 1"/>
    <property type="match status" value="1"/>
</dbReference>
<accession>A0A0B5DAR7</accession>
<dbReference type="PANTHER" id="PTHR11113:SF14">
    <property type="entry name" value="N-ACETYLGLUCOSAMINE-6-PHOSPHATE DEACETYLASE"/>
    <property type="match status" value="1"/>
</dbReference>
<evidence type="ECO:0000256" key="7">
    <source>
        <dbReference type="PIRSR" id="PIRSR038994-2"/>
    </source>
</evidence>
<dbReference type="PANTHER" id="PTHR11113">
    <property type="entry name" value="N-ACETYLGLUCOSAMINE-6-PHOSPHATE DEACETYLASE"/>
    <property type="match status" value="1"/>
</dbReference>
<feature type="binding site" evidence="8">
    <location>
        <position position="212"/>
    </location>
    <ligand>
        <name>Zn(2+)</name>
        <dbReference type="ChEBI" id="CHEBI:29105"/>
    </ligand>
</feature>
<dbReference type="GO" id="GO:0046872">
    <property type="term" value="F:metal ion binding"/>
    <property type="evidence" value="ECO:0007669"/>
    <property type="project" value="UniProtKB-KW"/>
</dbReference>
<evidence type="ECO:0000256" key="1">
    <source>
        <dbReference type="ARBA" id="ARBA00010716"/>
    </source>
</evidence>
<dbReference type="InterPro" id="IPR011059">
    <property type="entry name" value="Metal-dep_hydrolase_composite"/>
</dbReference>
<comment type="similarity">
    <text evidence="1 5">Belongs to the metallo-dependent hydrolases superfamily. NagA family.</text>
</comment>
<feature type="active site" description="Proton donor/acceptor" evidence="6">
    <location>
        <position position="272"/>
    </location>
</feature>
<evidence type="ECO:0000256" key="3">
    <source>
        <dbReference type="ARBA" id="ARBA00022801"/>
    </source>
</evidence>
<evidence type="ECO:0000256" key="8">
    <source>
        <dbReference type="PIRSR" id="PIRSR038994-3"/>
    </source>
</evidence>
<keyword evidence="4 5" id="KW-0119">Carbohydrate metabolism</keyword>
<sequence length="385" mass="39440">MTAQTITGTVVTARGEFPDHTVVHRDGTITGVRPAQPGEVSSGLRLVPGFVDVHNHGGLRGSFPDGSLEECRAAARFHRSHGTTTLVASLVSARAEHLLTQVPRLADLVEEGEIAGIHLEGPFVNVGKCGAQDPAAIIPGDPDLFARLLTAGRGHVRSITFAPETAHVTELLDLCAEHGVIASLGHTEATAEQTAQVIDAAVDKGVTVTATHLFNAMPALHHRSPGAAAALITAAAGGRAHVELIADGVHLADATVDMVMAAVGDAALLVTDAMQAAGMPDGAYTLGTLDVEVQAGVARLRTADGSPGAIAGGTSTLAGQVARHLHRGVPLPRLVAASATTPARILGRADHLGDIRPGLRADVVGIDETGAVRHVISRGHTIEPS</sequence>
<gene>
    <name evidence="10" type="ORF">B842_11075</name>
</gene>
<feature type="binding site" evidence="8">
    <location>
        <position position="120"/>
    </location>
    <ligand>
        <name>Zn(2+)</name>
        <dbReference type="ChEBI" id="CHEBI:29105"/>
    </ligand>
</feature>
<dbReference type="PIRSF" id="PIRSF038994">
    <property type="entry name" value="NagA"/>
    <property type="match status" value="1"/>
</dbReference>
<dbReference type="STRING" id="1223515.B842_11075"/>
<dbReference type="SUPFAM" id="SSF51556">
    <property type="entry name" value="Metallo-dependent hydrolases"/>
    <property type="match status" value="1"/>
</dbReference>
<keyword evidence="11" id="KW-1185">Reference proteome</keyword>
<evidence type="ECO:0000313" key="11">
    <source>
        <dbReference type="Proteomes" id="UP000031524"/>
    </source>
</evidence>
<evidence type="ECO:0000313" key="10">
    <source>
        <dbReference type="EMBL" id="AJE34062.1"/>
    </source>
</evidence>
<dbReference type="Proteomes" id="UP000031524">
    <property type="component" value="Chromosome"/>
</dbReference>
<protein>
    <submittedName>
        <fullName evidence="10">N-acetylglucosamine-6-phosphate deacetylase</fullName>
    </submittedName>
</protein>
<dbReference type="OrthoDB" id="9776488at2"/>
<reference evidence="10 11" key="1">
    <citation type="submission" date="2013-04" db="EMBL/GenBank/DDBJ databases">
        <title>Complete genome sequence of Corynebacterium humireducens DSM 45392(T), isolated from a wastewater-fed microbial fuel cell.</title>
        <authorList>
            <person name="Ruckert C."/>
            <person name="Albersmeier A."/>
            <person name="Kalinowski J."/>
        </authorList>
    </citation>
    <scope>NUCLEOTIDE SEQUENCE [LARGE SCALE GENOMIC DNA]</scope>
    <source>
        <strain evidence="11">MFC-5</strain>
    </source>
</reference>
<dbReference type="InterPro" id="IPR032466">
    <property type="entry name" value="Metal_Hydrolase"/>
</dbReference>
<dbReference type="Gene3D" id="3.20.20.140">
    <property type="entry name" value="Metal-dependent hydrolases"/>
    <property type="match status" value="1"/>
</dbReference>
<evidence type="ECO:0000256" key="2">
    <source>
        <dbReference type="ARBA" id="ARBA00022723"/>
    </source>
</evidence>
<dbReference type="GO" id="GO:0006046">
    <property type="term" value="P:N-acetylglucosamine catabolic process"/>
    <property type="evidence" value="ECO:0007669"/>
    <property type="project" value="TreeGrafter"/>
</dbReference>
<organism evidence="10 11">
    <name type="scientific">Corynebacterium humireducens NBRC 106098 = DSM 45392</name>
    <dbReference type="NCBI Taxonomy" id="1223515"/>
    <lineage>
        <taxon>Bacteria</taxon>
        <taxon>Bacillati</taxon>
        <taxon>Actinomycetota</taxon>
        <taxon>Actinomycetes</taxon>
        <taxon>Mycobacteriales</taxon>
        <taxon>Corynebacteriaceae</taxon>
        <taxon>Corynebacterium</taxon>
    </lineage>
</organism>
<dbReference type="KEGG" id="chm:B842_11075"/>
<evidence type="ECO:0000256" key="5">
    <source>
        <dbReference type="PIRNR" id="PIRNR038994"/>
    </source>
</evidence>
<feature type="domain" description="Amidohydrolase-related" evidence="9">
    <location>
        <begin position="46"/>
        <end position="381"/>
    </location>
</feature>
<feature type="binding site" evidence="7">
    <location>
        <position position="131"/>
    </location>
    <ligand>
        <name>substrate</name>
    </ligand>
</feature>
<keyword evidence="3 5" id="KW-0378">Hydrolase</keyword>
<feature type="binding site" evidence="7">
    <location>
        <position position="223"/>
    </location>
    <ligand>
        <name>substrate</name>
    </ligand>
</feature>
<feature type="binding site" evidence="7">
    <location>
        <begin position="310"/>
        <end position="312"/>
    </location>
    <ligand>
        <name>substrate</name>
    </ligand>
</feature>
<dbReference type="GO" id="GO:0008448">
    <property type="term" value="F:N-acetylglucosamine-6-phosphate deacetylase activity"/>
    <property type="evidence" value="ECO:0007669"/>
    <property type="project" value="InterPro"/>
</dbReference>
<feature type="binding site" evidence="8">
    <location>
        <position position="186"/>
    </location>
    <ligand>
        <name>Zn(2+)</name>
        <dbReference type="ChEBI" id="CHEBI:29105"/>
    </ligand>
</feature>
<dbReference type="Pfam" id="PF01979">
    <property type="entry name" value="Amidohydro_1"/>
    <property type="match status" value="1"/>
</dbReference>
<name>A0A0B5DAR7_9CORY</name>
<feature type="binding site" evidence="7">
    <location>
        <begin position="215"/>
        <end position="216"/>
    </location>
    <ligand>
        <name>substrate</name>
    </ligand>
</feature>
<dbReference type="AlphaFoldDB" id="A0A0B5DAR7"/>
<dbReference type="RefSeq" id="WP_040086747.1">
    <property type="nucleotide sequence ID" value="NZ_BCSU01000001.1"/>
</dbReference>
<proteinExistence type="inferred from homology"/>
<dbReference type="EMBL" id="CP005286">
    <property type="protein sequence ID" value="AJE34062.1"/>
    <property type="molecule type" value="Genomic_DNA"/>
</dbReference>
<dbReference type="InterPro" id="IPR006680">
    <property type="entry name" value="Amidohydro-rel"/>
</dbReference>
<evidence type="ECO:0000259" key="9">
    <source>
        <dbReference type="Pfam" id="PF01979"/>
    </source>
</evidence>
<evidence type="ECO:0000256" key="4">
    <source>
        <dbReference type="ARBA" id="ARBA00023277"/>
    </source>
</evidence>
<dbReference type="HOGENOM" id="CLU_032482_1_2_11"/>
<dbReference type="InterPro" id="IPR003764">
    <property type="entry name" value="GlcNAc_6-P_deAcase"/>
</dbReference>
<feature type="binding site" evidence="7">
    <location>
        <position position="250"/>
    </location>
    <ligand>
        <name>substrate</name>
    </ligand>
</feature>
<evidence type="ECO:0000256" key="6">
    <source>
        <dbReference type="PIRSR" id="PIRSR038994-1"/>
    </source>
</evidence>